<evidence type="ECO:0000256" key="3">
    <source>
        <dbReference type="ARBA" id="ARBA00023027"/>
    </source>
</evidence>
<evidence type="ECO:0000259" key="5">
    <source>
        <dbReference type="Pfam" id="PF00389"/>
    </source>
</evidence>
<feature type="domain" description="D-isomer specific 2-hydroxyacid dehydrogenase NAD-binding" evidence="6">
    <location>
        <begin position="106"/>
        <end position="287"/>
    </location>
</feature>
<evidence type="ECO:0000256" key="2">
    <source>
        <dbReference type="ARBA" id="ARBA00023002"/>
    </source>
</evidence>
<reference evidence="7 8" key="1">
    <citation type="submission" date="2020-08" db="EMBL/GenBank/DDBJ databases">
        <title>Genome public.</title>
        <authorList>
            <person name="Liu C."/>
            <person name="Sun Q."/>
        </authorList>
    </citation>
    <scope>NUCLEOTIDE SEQUENCE [LARGE SCALE GENOMIC DNA]</scope>
    <source>
        <strain evidence="7 8">NSJ-9</strain>
    </source>
</reference>
<feature type="domain" description="D-isomer specific 2-hydroxyacid dehydrogenase catalytic" evidence="5">
    <location>
        <begin position="17"/>
        <end position="310"/>
    </location>
</feature>
<dbReference type="SUPFAM" id="SSF52283">
    <property type="entry name" value="Formate/glycerate dehydrogenase catalytic domain-like"/>
    <property type="match status" value="1"/>
</dbReference>
<dbReference type="InterPro" id="IPR036291">
    <property type="entry name" value="NAD(P)-bd_dom_sf"/>
</dbReference>
<sequence>MKIVFLDRKTIGEDIDLTKFHAFGDLVEYDFSTSQEIPARIEDADIIITNKCNMNEETLAGAKNLKLICVTATGTNNLDKEYLEKRKIAWRNVAGYSTETVAQHTFALLFYLYENLAYYDAYVKEEKYVNDKMFTHFAKSFHQLAGKTWGIIGLGAIGKRVAEIASVFGCKVQYFSTSGRNHDSQYQEVDLQTLLKTSDIVSIHAPLTDDTLHLIGEKELSQMKESAILINVGRGPIIVEKDLADALDRGIIAAAGIDVLDTEPMSEDNPLRHIKDSTKLLITPHIAWASVEARVRLMDIIYGQIKEFLEK</sequence>
<evidence type="ECO:0000313" key="8">
    <source>
        <dbReference type="Proteomes" id="UP000643810"/>
    </source>
</evidence>
<name>A0ABR7GHJ5_9FIRM</name>
<accession>A0ABR7GHJ5</accession>
<dbReference type="NCBIfam" id="NF006263">
    <property type="entry name" value="PRK08410.1"/>
    <property type="match status" value="1"/>
</dbReference>
<dbReference type="CDD" id="cd12162">
    <property type="entry name" value="2-Hacid_dh_4"/>
    <property type="match status" value="1"/>
</dbReference>
<comment type="similarity">
    <text evidence="1 4">Belongs to the D-isomer specific 2-hydroxyacid dehydrogenase family.</text>
</comment>
<dbReference type="PANTHER" id="PTHR43761:SF1">
    <property type="entry name" value="D-ISOMER SPECIFIC 2-HYDROXYACID DEHYDROGENASE CATALYTIC DOMAIN-CONTAINING PROTEIN-RELATED"/>
    <property type="match status" value="1"/>
</dbReference>
<dbReference type="PANTHER" id="PTHR43761">
    <property type="entry name" value="D-ISOMER SPECIFIC 2-HYDROXYACID DEHYDROGENASE FAMILY PROTEIN (AFU_ORTHOLOGUE AFUA_1G13630)"/>
    <property type="match status" value="1"/>
</dbReference>
<dbReference type="Proteomes" id="UP000643810">
    <property type="component" value="Unassembled WGS sequence"/>
</dbReference>
<dbReference type="InterPro" id="IPR006140">
    <property type="entry name" value="D-isomer_DH_NAD-bd"/>
</dbReference>
<evidence type="ECO:0000256" key="1">
    <source>
        <dbReference type="ARBA" id="ARBA00005854"/>
    </source>
</evidence>
<dbReference type="InterPro" id="IPR006139">
    <property type="entry name" value="D-isomer_2_OHA_DH_cat_dom"/>
</dbReference>
<dbReference type="RefSeq" id="WP_186854298.1">
    <property type="nucleotide sequence ID" value="NZ_JACOPG010000003.1"/>
</dbReference>
<dbReference type="PROSITE" id="PS00671">
    <property type="entry name" value="D_2_HYDROXYACID_DH_3"/>
    <property type="match status" value="1"/>
</dbReference>
<dbReference type="Gene3D" id="3.40.50.720">
    <property type="entry name" value="NAD(P)-binding Rossmann-like Domain"/>
    <property type="match status" value="2"/>
</dbReference>
<dbReference type="InterPro" id="IPR050418">
    <property type="entry name" value="D-iso_2-hydroxyacid_DH_PdxB"/>
</dbReference>
<dbReference type="EMBL" id="JACOPG010000003">
    <property type="protein sequence ID" value="MBC5686461.1"/>
    <property type="molecule type" value="Genomic_DNA"/>
</dbReference>
<evidence type="ECO:0000256" key="4">
    <source>
        <dbReference type="RuleBase" id="RU003719"/>
    </source>
</evidence>
<keyword evidence="3" id="KW-0520">NAD</keyword>
<dbReference type="SUPFAM" id="SSF51735">
    <property type="entry name" value="NAD(P)-binding Rossmann-fold domains"/>
    <property type="match status" value="1"/>
</dbReference>
<dbReference type="PROSITE" id="PS00670">
    <property type="entry name" value="D_2_HYDROXYACID_DH_2"/>
    <property type="match status" value="1"/>
</dbReference>
<gene>
    <name evidence="7" type="ORF">H8R94_07605</name>
</gene>
<evidence type="ECO:0000313" key="7">
    <source>
        <dbReference type="EMBL" id="MBC5686461.1"/>
    </source>
</evidence>
<keyword evidence="2 4" id="KW-0560">Oxidoreductase</keyword>
<evidence type="ECO:0000259" key="6">
    <source>
        <dbReference type="Pfam" id="PF02826"/>
    </source>
</evidence>
<comment type="caution">
    <text evidence="7">The sequence shown here is derived from an EMBL/GenBank/DDBJ whole genome shotgun (WGS) entry which is preliminary data.</text>
</comment>
<keyword evidence="8" id="KW-1185">Reference proteome</keyword>
<proteinExistence type="inferred from homology"/>
<dbReference type="Pfam" id="PF02826">
    <property type="entry name" value="2-Hacid_dh_C"/>
    <property type="match status" value="1"/>
</dbReference>
<organism evidence="7 8">
    <name type="scientific">Roseburia lenta</name>
    <dbReference type="NCBI Taxonomy" id="2763061"/>
    <lineage>
        <taxon>Bacteria</taxon>
        <taxon>Bacillati</taxon>
        <taxon>Bacillota</taxon>
        <taxon>Clostridia</taxon>
        <taxon>Lachnospirales</taxon>
        <taxon>Lachnospiraceae</taxon>
        <taxon>Roseburia</taxon>
    </lineage>
</organism>
<dbReference type="Pfam" id="PF00389">
    <property type="entry name" value="2-Hacid_dh"/>
    <property type="match status" value="1"/>
</dbReference>
<protein>
    <submittedName>
        <fullName evidence="7">D-2-hydroxyacid dehydrogenase</fullName>
    </submittedName>
</protein>
<dbReference type="InterPro" id="IPR029753">
    <property type="entry name" value="D-isomer_DH_CS"/>
</dbReference>